<dbReference type="Proteomes" id="UP000235616">
    <property type="component" value="Unassembled WGS sequence"/>
</dbReference>
<name>A0A2N7VFP4_9BURK</name>
<dbReference type="AlphaFoldDB" id="A0A2N7VFP4"/>
<organism evidence="1 2">
    <name type="scientific">Trinickia dabaoshanensis</name>
    <dbReference type="NCBI Taxonomy" id="564714"/>
    <lineage>
        <taxon>Bacteria</taxon>
        <taxon>Pseudomonadati</taxon>
        <taxon>Pseudomonadota</taxon>
        <taxon>Betaproteobacteria</taxon>
        <taxon>Burkholderiales</taxon>
        <taxon>Burkholderiaceae</taxon>
        <taxon>Trinickia</taxon>
    </lineage>
</organism>
<reference evidence="1 2" key="1">
    <citation type="submission" date="2018-01" db="EMBL/GenBank/DDBJ databases">
        <title>Whole genome analyses suggest that Burkholderia sensu lato contains two further novel genera in the rhizoxinica-symbiotica group Mycetohabitans gen. nov., and Trinickia gen. nov.: implications for the evolution of diazotrophy and nodulation in the Burkholderiaceae.</title>
        <authorList>
            <person name="Estrada-de los Santos P."/>
            <person name="Palmer M."/>
            <person name="Chavez-Ramirez B."/>
            <person name="Beukes C."/>
            <person name="Steenkamp E.T."/>
            <person name="Hirsch A.M."/>
            <person name="Manyaka P."/>
            <person name="Maluk M."/>
            <person name="Lafos M."/>
            <person name="Crook M."/>
            <person name="Gross E."/>
            <person name="Simon M.F."/>
            <person name="Bueno dos Reis Junior F."/>
            <person name="Poole P.S."/>
            <person name="Venter S.N."/>
            <person name="James E.K."/>
        </authorList>
    </citation>
    <scope>NUCLEOTIDE SEQUENCE [LARGE SCALE GENOMIC DNA]</scope>
    <source>
        <strain evidence="1 2">GIMN1.004</strain>
    </source>
</reference>
<accession>A0A2N7VFP4</accession>
<proteinExistence type="predicted"/>
<keyword evidence="2" id="KW-1185">Reference proteome</keyword>
<sequence length="246" mass="28628">MQMLKERVQDVCAEVVKKFPDWKFVSGKFKNSLLKHTDLIIDPGFSFDRGFVHLQPCVVVKNKRAESLTKRLTDEAIPVSTVSFQTIAHLLKFMPEQLRLSCLICENKSTYLAEIRKANRFDGNAMKTIEERSLDFGDMSVVLEAMMKDGISFFDDYYDLTDEEHLLKALPPPYTTRNGIIYDEMEREEGVVMCVVHMMYGDFDFVERYCSEEFKTVYPKRTSELERILVALPNLRRRYDEDGSLV</sequence>
<comment type="caution">
    <text evidence="1">The sequence shown here is derived from an EMBL/GenBank/DDBJ whole genome shotgun (WGS) entry which is preliminary data.</text>
</comment>
<evidence type="ECO:0000313" key="1">
    <source>
        <dbReference type="EMBL" id="PMS15975.1"/>
    </source>
</evidence>
<protein>
    <submittedName>
        <fullName evidence="1">Uncharacterized protein</fullName>
    </submittedName>
</protein>
<evidence type="ECO:0000313" key="2">
    <source>
        <dbReference type="Proteomes" id="UP000235616"/>
    </source>
</evidence>
<gene>
    <name evidence="1" type="ORF">C0Z18_24935</name>
</gene>
<dbReference type="EMBL" id="PNYA01000027">
    <property type="protein sequence ID" value="PMS15975.1"/>
    <property type="molecule type" value="Genomic_DNA"/>
</dbReference>